<dbReference type="InParanoid" id="A0A7M7GLX1"/>
<dbReference type="GO" id="GO:0008270">
    <property type="term" value="F:zinc ion binding"/>
    <property type="evidence" value="ECO:0007669"/>
    <property type="project" value="UniProtKB-KW"/>
</dbReference>
<evidence type="ECO:0000259" key="8">
    <source>
        <dbReference type="PROSITE" id="PS50950"/>
    </source>
</evidence>
<protein>
    <recommendedName>
        <fullName evidence="8">THAP-type domain-containing protein</fullName>
    </recommendedName>
</protein>
<accession>A0A7M7GLX1</accession>
<evidence type="ECO:0000256" key="6">
    <source>
        <dbReference type="SAM" id="Coils"/>
    </source>
</evidence>
<evidence type="ECO:0000256" key="3">
    <source>
        <dbReference type="ARBA" id="ARBA00022833"/>
    </source>
</evidence>
<dbReference type="Pfam" id="PF05485">
    <property type="entry name" value="THAP"/>
    <property type="match status" value="1"/>
</dbReference>
<proteinExistence type="predicted"/>
<evidence type="ECO:0000256" key="1">
    <source>
        <dbReference type="ARBA" id="ARBA00022723"/>
    </source>
</evidence>
<dbReference type="SMART" id="SM00980">
    <property type="entry name" value="THAP"/>
    <property type="match status" value="1"/>
</dbReference>
<dbReference type="SUPFAM" id="SSF57716">
    <property type="entry name" value="Glucocorticoid receptor-like (DNA-binding domain)"/>
    <property type="match status" value="1"/>
</dbReference>
<dbReference type="GeneID" id="100889074"/>
<dbReference type="Proteomes" id="UP000007110">
    <property type="component" value="Unassembled WGS sequence"/>
</dbReference>
<feature type="coiled-coil region" evidence="6">
    <location>
        <begin position="347"/>
        <end position="374"/>
    </location>
</feature>
<evidence type="ECO:0000256" key="5">
    <source>
        <dbReference type="PROSITE-ProRule" id="PRU00309"/>
    </source>
</evidence>
<evidence type="ECO:0000313" key="10">
    <source>
        <dbReference type="Proteomes" id="UP000007110"/>
    </source>
</evidence>
<dbReference type="AlphaFoldDB" id="A0A7M7GLX1"/>
<feature type="region of interest" description="Disordered" evidence="7">
    <location>
        <begin position="99"/>
        <end position="186"/>
    </location>
</feature>
<evidence type="ECO:0000256" key="2">
    <source>
        <dbReference type="ARBA" id="ARBA00022771"/>
    </source>
</evidence>
<reference evidence="9" key="2">
    <citation type="submission" date="2021-01" db="UniProtKB">
        <authorList>
            <consortium name="EnsemblMetazoa"/>
        </authorList>
    </citation>
    <scope>IDENTIFICATION</scope>
</reference>
<dbReference type="PANTHER" id="PTHR46600">
    <property type="entry name" value="THAP DOMAIN-CONTAINING"/>
    <property type="match status" value="1"/>
</dbReference>
<name>A0A7M7GLX1_STRPU</name>
<keyword evidence="4 5" id="KW-0238">DNA-binding</keyword>
<dbReference type="PANTHER" id="PTHR46600:SF11">
    <property type="entry name" value="THAP DOMAIN-CONTAINING PROTEIN 10"/>
    <property type="match status" value="1"/>
</dbReference>
<dbReference type="KEGG" id="spu:100889074"/>
<feature type="compositionally biased region" description="Basic residues" evidence="7">
    <location>
        <begin position="108"/>
        <end position="130"/>
    </location>
</feature>
<keyword evidence="2 5" id="KW-0863">Zinc-finger</keyword>
<sequence length="427" mass="49459">MVACQVKGCPTRSSRVLKKSVFSIPDPRKERNRCEKWLCILGSEKFKIETYEYEYIHNKSRVVGLCEDHFEPECFEEDIRAKIMGYEPRKRLRPDAVPTIPFVAGKGHSSKTRSSPKRKKQKVVTSRKSKNGACSKDIKEETSFEGFSIPPLFPSRIPLNDEEEEDEDEPNPDLDDSDEDSPAHPADVMLSMESTSQCSTLQEQEYDVGPYCREAGISAADITSGFQNVSPMPTIKNGLVLEIYDYLHETQMYDFNVLIKNLKRLNNSPEVGNWSVGAYIKRLVERKVRAETDTENGEKDLGYLREEEFMLSRKKTFTKKYVSPRTKSLHKHLELAKQQREETWKCLDKLEKDMQHLKQEKTSLSEKVTELTFENKDLRETVGSLLGQCHELEQFKKKYKDLKEKCHCQQFPEIDMKNIEERGEKST</sequence>
<dbReference type="InterPro" id="IPR026516">
    <property type="entry name" value="THAP1/10"/>
</dbReference>
<keyword evidence="6" id="KW-0175">Coiled coil</keyword>
<keyword evidence="10" id="KW-1185">Reference proteome</keyword>
<organism evidence="9 10">
    <name type="scientific">Strongylocentrotus purpuratus</name>
    <name type="common">Purple sea urchin</name>
    <dbReference type="NCBI Taxonomy" id="7668"/>
    <lineage>
        <taxon>Eukaryota</taxon>
        <taxon>Metazoa</taxon>
        <taxon>Echinodermata</taxon>
        <taxon>Eleutherozoa</taxon>
        <taxon>Echinozoa</taxon>
        <taxon>Echinoidea</taxon>
        <taxon>Euechinoidea</taxon>
        <taxon>Echinacea</taxon>
        <taxon>Camarodonta</taxon>
        <taxon>Echinidea</taxon>
        <taxon>Strongylocentrotidae</taxon>
        <taxon>Strongylocentrotus</taxon>
    </lineage>
</organism>
<dbReference type="GO" id="GO:0043565">
    <property type="term" value="F:sequence-specific DNA binding"/>
    <property type="evidence" value="ECO:0007669"/>
    <property type="project" value="InterPro"/>
</dbReference>
<evidence type="ECO:0000313" key="9">
    <source>
        <dbReference type="EnsemblMetazoa" id="XP_003728231"/>
    </source>
</evidence>
<feature type="domain" description="THAP-type" evidence="8">
    <location>
        <begin position="1"/>
        <end position="101"/>
    </location>
</feature>
<dbReference type="RefSeq" id="XP_003728231.2">
    <property type="nucleotide sequence ID" value="XM_003728183.3"/>
</dbReference>
<dbReference type="PROSITE" id="PS50950">
    <property type="entry name" value="ZF_THAP"/>
    <property type="match status" value="1"/>
</dbReference>
<feature type="compositionally biased region" description="Acidic residues" evidence="7">
    <location>
        <begin position="160"/>
        <end position="180"/>
    </location>
</feature>
<evidence type="ECO:0000256" key="4">
    <source>
        <dbReference type="ARBA" id="ARBA00023125"/>
    </source>
</evidence>
<dbReference type="InterPro" id="IPR006612">
    <property type="entry name" value="THAP_Znf"/>
</dbReference>
<keyword evidence="1" id="KW-0479">Metal-binding</keyword>
<dbReference type="OrthoDB" id="10069315at2759"/>
<reference evidence="10" key="1">
    <citation type="submission" date="2015-02" db="EMBL/GenBank/DDBJ databases">
        <title>Genome sequencing for Strongylocentrotus purpuratus.</title>
        <authorList>
            <person name="Murali S."/>
            <person name="Liu Y."/>
            <person name="Vee V."/>
            <person name="English A."/>
            <person name="Wang M."/>
            <person name="Skinner E."/>
            <person name="Han Y."/>
            <person name="Muzny D.M."/>
            <person name="Worley K.C."/>
            <person name="Gibbs R.A."/>
        </authorList>
    </citation>
    <scope>NUCLEOTIDE SEQUENCE</scope>
</reference>
<keyword evidence="3" id="KW-0862">Zinc</keyword>
<evidence type="ECO:0000256" key="7">
    <source>
        <dbReference type="SAM" id="MobiDB-lite"/>
    </source>
</evidence>
<dbReference type="EnsemblMetazoa" id="XM_003728183">
    <property type="protein sequence ID" value="XP_003728231"/>
    <property type="gene ID" value="LOC100889074"/>
</dbReference>